<dbReference type="InterPro" id="IPR027417">
    <property type="entry name" value="P-loop_NTPase"/>
</dbReference>
<dbReference type="KEGG" id="ave:Arcve_0202"/>
<dbReference type="Proteomes" id="UP000008136">
    <property type="component" value="Chromosome"/>
</dbReference>
<dbReference type="InterPro" id="IPR055549">
    <property type="entry name" value="DUF7125"/>
</dbReference>
<organism evidence="3 4">
    <name type="scientific">Archaeoglobus veneficus (strain DSM 11195 / SNP6)</name>
    <dbReference type="NCBI Taxonomy" id="693661"/>
    <lineage>
        <taxon>Archaea</taxon>
        <taxon>Methanobacteriati</taxon>
        <taxon>Methanobacteriota</taxon>
        <taxon>Archaeoglobi</taxon>
        <taxon>Archaeoglobales</taxon>
        <taxon>Archaeoglobaceae</taxon>
        <taxon>Archaeoglobus</taxon>
    </lineage>
</organism>
<dbReference type="PANTHER" id="PTHR43637:SF2">
    <property type="entry name" value="PROTEIN GVPD 1"/>
    <property type="match status" value="1"/>
</dbReference>
<dbReference type="GO" id="GO:0005524">
    <property type="term" value="F:ATP binding"/>
    <property type="evidence" value="ECO:0007669"/>
    <property type="project" value="UniProtKB-KW"/>
</dbReference>
<name>F2KNL2_ARCVS</name>
<keyword evidence="4" id="KW-1185">Reference proteome</keyword>
<dbReference type="HOGENOM" id="CLU_069300_0_0_2"/>
<proteinExistence type="predicted"/>
<evidence type="ECO:0000313" key="3">
    <source>
        <dbReference type="EMBL" id="AEA46240.1"/>
    </source>
</evidence>
<dbReference type="Pfam" id="PF23442">
    <property type="entry name" value="DUF7125"/>
    <property type="match status" value="1"/>
</dbReference>
<dbReference type="RefSeq" id="WP_013682916.1">
    <property type="nucleotide sequence ID" value="NC_015320.1"/>
</dbReference>
<dbReference type="STRING" id="693661.Arcve_0202"/>
<dbReference type="eggNOG" id="arCOG01175">
    <property type="taxonomic scope" value="Archaea"/>
</dbReference>
<dbReference type="AlphaFoldDB" id="F2KNL2"/>
<dbReference type="PANTHER" id="PTHR43637">
    <property type="entry name" value="UPF0273 PROTEIN TM_0370"/>
    <property type="match status" value="1"/>
</dbReference>
<evidence type="ECO:0000313" key="4">
    <source>
        <dbReference type="Proteomes" id="UP000008136"/>
    </source>
</evidence>
<keyword evidence="2" id="KW-0067">ATP-binding</keyword>
<dbReference type="GeneID" id="10393294"/>
<dbReference type="Gene3D" id="3.40.50.300">
    <property type="entry name" value="P-loop containing nucleotide triphosphate hydrolases"/>
    <property type="match status" value="1"/>
</dbReference>
<protein>
    <submittedName>
        <fullName evidence="3">Uncharacterized protein</fullName>
    </submittedName>
</protein>
<accession>F2KNL2</accession>
<reference evidence="3 4" key="1">
    <citation type="submission" date="2011-03" db="EMBL/GenBank/DDBJ databases">
        <title>The complete genome of Archaeoglobus veneficus SNP6.</title>
        <authorList>
            <consortium name="US DOE Joint Genome Institute (JGI-PGF)"/>
            <person name="Lucas S."/>
            <person name="Copeland A."/>
            <person name="Lapidus A."/>
            <person name="Bruce D."/>
            <person name="Goodwin L."/>
            <person name="Pitluck S."/>
            <person name="Kyrpides N."/>
            <person name="Mavromatis K."/>
            <person name="Pagani I."/>
            <person name="Ivanova N."/>
            <person name="Mikhailova N."/>
            <person name="Lu M."/>
            <person name="Detter J.C."/>
            <person name="Tapia R."/>
            <person name="Han C."/>
            <person name="Land M."/>
            <person name="Hauser L."/>
            <person name="Markowitz V."/>
            <person name="Cheng J.-F."/>
            <person name="Hugenholtz P."/>
            <person name="Woyke T."/>
            <person name="Wu D."/>
            <person name="Spring S."/>
            <person name="Brambilla E."/>
            <person name="Klenk H.-P."/>
            <person name="Eisen J.A."/>
        </authorList>
    </citation>
    <scope>NUCLEOTIDE SEQUENCE [LARGE SCALE GENOMIC DNA]</scope>
    <source>
        <strain>SNP6</strain>
    </source>
</reference>
<dbReference type="SUPFAM" id="SSF52540">
    <property type="entry name" value="P-loop containing nucleoside triphosphate hydrolases"/>
    <property type="match status" value="1"/>
</dbReference>
<gene>
    <name evidence="3" type="ordered locus">Arcve_0202</name>
</gene>
<dbReference type="EMBL" id="CP002588">
    <property type="protein sequence ID" value="AEA46240.1"/>
    <property type="molecule type" value="Genomic_DNA"/>
</dbReference>
<evidence type="ECO:0000256" key="1">
    <source>
        <dbReference type="ARBA" id="ARBA00022741"/>
    </source>
</evidence>
<keyword evidence="1" id="KW-0547">Nucleotide-binding</keyword>
<sequence length="243" mass="28252">MMELQQHYRAIPAIRSKPTGITLLDKRLDGGLPEGSLVCVYASPISMPEAFLYQFASVTQTYYFITSRPAQYVKENIEAMGFSAENIEFIDVFSQYYLNEYGQFVLEDRYRDKEIFDFVDHHINEILAKQDDYVVIFDSISFFLKLDVGRGLKEWLINKLYIASKQSKNLFYIYLMKGVHSEDIVNMVMDICDVIFDIDSERVGDRISSRLAIPKIRNKPPMMETFKFYISEGVQIDTSRDIA</sequence>
<evidence type="ECO:0000256" key="2">
    <source>
        <dbReference type="ARBA" id="ARBA00022840"/>
    </source>
</evidence>